<gene>
    <name evidence="8" type="ordered locus">Nham_2389</name>
</gene>
<dbReference type="InterPro" id="IPR001907">
    <property type="entry name" value="ClpP"/>
</dbReference>
<evidence type="ECO:0000256" key="2">
    <source>
        <dbReference type="ARBA" id="ARBA00022490"/>
    </source>
</evidence>
<dbReference type="AlphaFoldDB" id="Q1QKR7"/>
<dbReference type="GO" id="GO:0006515">
    <property type="term" value="P:protein quality control for misfolded or incompletely synthesized proteins"/>
    <property type="evidence" value="ECO:0007669"/>
    <property type="project" value="TreeGrafter"/>
</dbReference>
<dbReference type="InterPro" id="IPR023562">
    <property type="entry name" value="ClpP/TepA"/>
</dbReference>
<evidence type="ECO:0000256" key="1">
    <source>
        <dbReference type="ARBA" id="ARBA00007039"/>
    </source>
</evidence>
<dbReference type="GO" id="GO:0051117">
    <property type="term" value="F:ATPase binding"/>
    <property type="evidence" value="ECO:0007669"/>
    <property type="project" value="TreeGrafter"/>
</dbReference>
<feature type="coiled-coil region" evidence="7">
    <location>
        <begin position="222"/>
        <end position="249"/>
    </location>
</feature>
<keyword evidence="9" id="KW-1185">Reference proteome</keyword>
<keyword evidence="3" id="KW-0645">Protease</keyword>
<dbReference type="Pfam" id="PF00574">
    <property type="entry name" value="CLP_protease"/>
    <property type="match status" value="1"/>
</dbReference>
<dbReference type="STRING" id="323097.Nham_2389"/>
<dbReference type="GO" id="GO:0009368">
    <property type="term" value="C:endopeptidase Clp complex"/>
    <property type="evidence" value="ECO:0007669"/>
    <property type="project" value="TreeGrafter"/>
</dbReference>
<organism evidence="8 9">
    <name type="scientific">Nitrobacter hamburgensis (strain DSM 10229 / NCIMB 13809 / X14)</name>
    <dbReference type="NCBI Taxonomy" id="323097"/>
    <lineage>
        <taxon>Bacteria</taxon>
        <taxon>Pseudomonadati</taxon>
        <taxon>Pseudomonadota</taxon>
        <taxon>Alphaproteobacteria</taxon>
        <taxon>Hyphomicrobiales</taxon>
        <taxon>Nitrobacteraceae</taxon>
        <taxon>Nitrobacter</taxon>
    </lineage>
</organism>
<dbReference type="GO" id="GO:0004176">
    <property type="term" value="F:ATP-dependent peptidase activity"/>
    <property type="evidence" value="ECO:0007669"/>
    <property type="project" value="InterPro"/>
</dbReference>
<evidence type="ECO:0000256" key="7">
    <source>
        <dbReference type="SAM" id="Coils"/>
    </source>
</evidence>
<dbReference type="NCBIfam" id="NF045542">
    <property type="entry name" value="Clp_rel_HeadMat"/>
    <property type="match status" value="1"/>
</dbReference>
<keyword evidence="7" id="KW-0175">Coiled coil</keyword>
<reference evidence="8 9" key="1">
    <citation type="submission" date="2006-03" db="EMBL/GenBank/DDBJ databases">
        <title>Complete sequence of chromosome of Nitrobacter hamburgensis X14.</title>
        <authorList>
            <consortium name="US DOE Joint Genome Institute"/>
            <person name="Copeland A."/>
            <person name="Lucas S."/>
            <person name="Lapidus A."/>
            <person name="Barry K."/>
            <person name="Detter J.C."/>
            <person name="Glavina del Rio T."/>
            <person name="Hammon N."/>
            <person name="Israni S."/>
            <person name="Dalin E."/>
            <person name="Tice H."/>
            <person name="Pitluck S."/>
            <person name="Chain P."/>
            <person name="Malfatti S."/>
            <person name="Shin M."/>
            <person name="Vergez L."/>
            <person name="Schmutz J."/>
            <person name="Larimer F."/>
            <person name="Land M."/>
            <person name="Hauser L."/>
            <person name="Kyrpides N."/>
            <person name="Ivanova N."/>
            <person name="Ward B."/>
            <person name="Arp D."/>
            <person name="Klotz M."/>
            <person name="Stein L."/>
            <person name="O'Mullan G."/>
            <person name="Starkenburg S."/>
            <person name="Sayavedra L."/>
            <person name="Poret-Peterson A.T."/>
            <person name="Gentry M.E."/>
            <person name="Bruce D."/>
            <person name="Richardson P."/>
        </authorList>
    </citation>
    <scope>NUCLEOTIDE SEQUENCE [LARGE SCALE GENOMIC DNA]</scope>
    <source>
        <strain evidence="9">DSM 10229 / NCIMB 13809 / X14</strain>
    </source>
</reference>
<dbReference type="PANTHER" id="PTHR10381:SF70">
    <property type="entry name" value="ATP-DEPENDENT CLP PROTEASE PROTEOLYTIC SUBUNIT"/>
    <property type="match status" value="1"/>
</dbReference>
<dbReference type="OrthoDB" id="9806592at2"/>
<comment type="similarity">
    <text evidence="1 6">Belongs to the peptidase S14 family.</text>
</comment>
<dbReference type="InterPro" id="IPR029045">
    <property type="entry name" value="ClpP/crotonase-like_dom_sf"/>
</dbReference>
<dbReference type="HOGENOM" id="CLU_052762_0_0_5"/>
<dbReference type="PANTHER" id="PTHR10381">
    <property type="entry name" value="ATP-DEPENDENT CLP PROTEASE PROTEOLYTIC SUBUNIT"/>
    <property type="match status" value="1"/>
</dbReference>
<dbReference type="KEGG" id="nha:Nham_2389"/>
<proteinExistence type="inferred from homology"/>
<evidence type="ECO:0000256" key="5">
    <source>
        <dbReference type="ARBA" id="ARBA00022825"/>
    </source>
</evidence>
<keyword evidence="4" id="KW-0378">Hydrolase</keyword>
<evidence type="ECO:0000313" key="8">
    <source>
        <dbReference type="EMBL" id="ABE63180.1"/>
    </source>
</evidence>
<dbReference type="Proteomes" id="UP000001953">
    <property type="component" value="Chromosome"/>
</dbReference>
<dbReference type="SUPFAM" id="SSF52096">
    <property type="entry name" value="ClpP/crotonase"/>
    <property type="match status" value="1"/>
</dbReference>
<dbReference type="EMBL" id="CP000319">
    <property type="protein sequence ID" value="ABE63180.1"/>
    <property type="molecule type" value="Genomic_DNA"/>
</dbReference>
<evidence type="ECO:0000256" key="6">
    <source>
        <dbReference type="RuleBase" id="RU003567"/>
    </source>
</evidence>
<name>Q1QKR7_NITHX</name>
<dbReference type="eggNOG" id="COG0740">
    <property type="taxonomic scope" value="Bacteria"/>
</dbReference>
<keyword evidence="2" id="KW-0963">Cytoplasm</keyword>
<dbReference type="Gene3D" id="3.90.226.10">
    <property type="entry name" value="2-enoyl-CoA Hydratase, Chain A, domain 1"/>
    <property type="match status" value="1"/>
</dbReference>
<keyword evidence="5" id="KW-0720">Serine protease</keyword>
<evidence type="ECO:0000256" key="3">
    <source>
        <dbReference type="ARBA" id="ARBA00022670"/>
    </source>
</evidence>
<evidence type="ECO:0000256" key="4">
    <source>
        <dbReference type="ARBA" id="ARBA00022801"/>
    </source>
</evidence>
<dbReference type="RefSeq" id="WP_011510855.1">
    <property type="nucleotide sequence ID" value="NC_007964.1"/>
</dbReference>
<evidence type="ECO:0000313" key="9">
    <source>
        <dbReference type="Proteomes" id="UP000001953"/>
    </source>
</evidence>
<dbReference type="CDD" id="cd07016">
    <property type="entry name" value="S14_ClpP_1"/>
    <property type="match status" value="1"/>
</dbReference>
<sequence>MAVYQDGELVLYGIVGESFWDEGFTASEVLAALAEHGRDNDLTVRLNSGGGIVNDAIAIYNALSTHKGKVTIQVDAIAASAATVIAMAGQEIVMRVGSIMMIHDPMNVTFGNIEDHEKTIEQLTAYANQMASIYAERSGNELDDVRSDMKAEIWLTAEQAVEKGYADKAEAAKAKAVAAFDYRIYAHAPKSLTAMAVKKNWSFEAKEPAASAPVNPSQKGNLMTDKERADQLAAELDALKANKDSAASAAMQAELATLRAEKEARTNTDAIMALDEAKGREAQAKALADVGVKVGAAKAVLSAAPSVDAGTPGTAEYEAARAAGAGLKGNHAPKADVNAGWAKAFARTNAS</sequence>
<dbReference type="GO" id="GO:0004252">
    <property type="term" value="F:serine-type endopeptidase activity"/>
    <property type="evidence" value="ECO:0007669"/>
    <property type="project" value="InterPro"/>
</dbReference>
<dbReference type="PRINTS" id="PR00127">
    <property type="entry name" value="CLPPROTEASEP"/>
</dbReference>
<protein>
    <recommendedName>
        <fullName evidence="6">ATP-dependent Clp protease proteolytic subunit</fullName>
    </recommendedName>
</protein>
<accession>Q1QKR7</accession>